<proteinExistence type="inferred from homology"/>
<dbReference type="AlphaFoldDB" id="A0A0M0GMA4"/>
<keyword evidence="6 8" id="KW-1133">Transmembrane helix</keyword>
<feature type="transmembrane region" description="Helical" evidence="8">
    <location>
        <begin position="75"/>
        <end position="95"/>
    </location>
</feature>
<evidence type="ECO:0000313" key="9">
    <source>
        <dbReference type="EMBL" id="KON90959.1"/>
    </source>
</evidence>
<gene>
    <name evidence="9" type="ORF">AF333_27495</name>
    <name evidence="10" type="ORF">SAMN04487909_114128</name>
</gene>
<dbReference type="PATRIC" id="fig|47500.9.peg.1132"/>
<evidence type="ECO:0000256" key="2">
    <source>
        <dbReference type="ARBA" id="ARBA00009773"/>
    </source>
</evidence>
<reference evidence="10 12" key="2">
    <citation type="submission" date="2016-10" db="EMBL/GenBank/DDBJ databases">
        <authorList>
            <person name="de Groot N.N."/>
        </authorList>
    </citation>
    <scope>NUCLEOTIDE SEQUENCE [LARGE SCALE GENOMIC DNA]</scope>
    <source>
        <strain evidence="10 12">DSM 2895</strain>
    </source>
</reference>
<dbReference type="Proteomes" id="UP000037269">
    <property type="component" value="Unassembled WGS sequence"/>
</dbReference>
<evidence type="ECO:0000256" key="8">
    <source>
        <dbReference type="SAM" id="Phobius"/>
    </source>
</evidence>
<name>A0A0M0GMA4_ANEMI</name>
<dbReference type="OrthoDB" id="9793390at2"/>
<feature type="transmembrane region" description="Helical" evidence="8">
    <location>
        <begin position="271"/>
        <end position="293"/>
    </location>
</feature>
<organism evidence="9 11">
    <name type="scientific">Aneurinibacillus migulanus</name>
    <name type="common">Bacillus migulanus</name>
    <dbReference type="NCBI Taxonomy" id="47500"/>
    <lineage>
        <taxon>Bacteria</taxon>
        <taxon>Bacillati</taxon>
        <taxon>Bacillota</taxon>
        <taxon>Bacilli</taxon>
        <taxon>Bacillales</taxon>
        <taxon>Paenibacillaceae</taxon>
        <taxon>Aneurinibacillus group</taxon>
        <taxon>Aneurinibacillus</taxon>
    </lineage>
</organism>
<keyword evidence="5 8" id="KW-0812">Transmembrane</keyword>
<dbReference type="RefSeq" id="WP_043064413.1">
    <property type="nucleotide sequence ID" value="NZ_BJOA01000172.1"/>
</dbReference>
<dbReference type="PANTHER" id="PTHR21716">
    <property type="entry name" value="TRANSMEMBRANE PROTEIN"/>
    <property type="match status" value="1"/>
</dbReference>
<dbReference type="InterPro" id="IPR002549">
    <property type="entry name" value="AI-2E-like"/>
</dbReference>
<dbReference type="GO" id="GO:0055085">
    <property type="term" value="P:transmembrane transport"/>
    <property type="evidence" value="ECO:0007669"/>
    <property type="project" value="TreeGrafter"/>
</dbReference>
<evidence type="ECO:0000256" key="7">
    <source>
        <dbReference type="ARBA" id="ARBA00023136"/>
    </source>
</evidence>
<dbReference type="EMBL" id="FNED01000014">
    <property type="protein sequence ID" value="SDJ26464.1"/>
    <property type="molecule type" value="Genomic_DNA"/>
</dbReference>
<evidence type="ECO:0000256" key="6">
    <source>
        <dbReference type="ARBA" id="ARBA00022989"/>
    </source>
</evidence>
<protein>
    <submittedName>
        <fullName evidence="10">Predicted PurR-regulated permease PerM</fullName>
    </submittedName>
</protein>
<dbReference type="GeneID" id="42308876"/>
<dbReference type="STRING" id="47500.AF333_27495"/>
<evidence type="ECO:0000256" key="5">
    <source>
        <dbReference type="ARBA" id="ARBA00022692"/>
    </source>
</evidence>
<evidence type="ECO:0000313" key="12">
    <source>
        <dbReference type="Proteomes" id="UP000182836"/>
    </source>
</evidence>
<evidence type="ECO:0000256" key="3">
    <source>
        <dbReference type="ARBA" id="ARBA00022448"/>
    </source>
</evidence>
<dbReference type="EMBL" id="LGUG01000009">
    <property type="protein sequence ID" value="KON90959.1"/>
    <property type="molecule type" value="Genomic_DNA"/>
</dbReference>
<sequence>MTKQNKWLMRGIILLLILTIIWMLYQTSFIFQPVVIIIRAIALPFIVAGVGFYLLRPIIRWAERKGVKRLYSITFMYIVIIGVLITGFFFVRPYLFEQATMMMKEAPEQLAKWERMKLNLSPFLQDIINEAFTMANASVEKMKHRAGAMVPWLLSTMASLVTVPFILFYMLRDERNFWKFIKYLIPQDKRAHIDGVLSEIDETIGDYIRGQITVSFIVGICLFIGYSIIGLDYAAVLAIVAMFTNFIPYLGPFIAVIPALIVALTMSSGMILKVILVTLVVQMIEGNIITPHIMGRNLEIHPLTIIVLLLFAGSLAGVAGVILAVPVYAVIKVIYCHIFEYLQPRINGDKAPSC</sequence>
<dbReference type="Pfam" id="PF01594">
    <property type="entry name" value="AI-2E_transport"/>
    <property type="match status" value="1"/>
</dbReference>
<keyword evidence="3" id="KW-0813">Transport</keyword>
<feature type="transmembrane region" description="Helical" evidence="8">
    <location>
        <begin position="149"/>
        <end position="171"/>
    </location>
</feature>
<dbReference type="Proteomes" id="UP000182836">
    <property type="component" value="Unassembled WGS sequence"/>
</dbReference>
<feature type="transmembrane region" description="Helical" evidence="8">
    <location>
        <begin position="7"/>
        <end position="25"/>
    </location>
</feature>
<comment type="subcellular location">
    <subcellularLocation>
        <location evidence="1">Cell membrane</location>
        <topology evidence="1">Multi-pass membrane protein</topology>
    </subcellularLocation>
</comment>
<feature type="transmembrane region" description="Helical" evidence="8">
    <location>
        <begin position="31"/>
        <end position="55"/>
    </location>
</feature>
<feature type="transmembrane region" description="Helical" evidence="8">
    <location>
        <begin position="246"/>
        <end position="264"/>
    </location>
</feature>
<evidence type="ECO:0000256" key="4">
    <source>
        <dbReference type="ARBA" id="ARBA00022475"/>
    </source>
</evidence>
<keyword evidence="7 8" id="KW-0472">Membrane</keyword>
<evidence type="ECO:0000313" key="11">
    <source>
        <dbReference type="Proteomes" id="UP000037269"/>
    </source>
</evidence>
<keyword evidence="4" id="KW-1003">Cell membrane</keyword>
<evidence type="ECO:0000313" key="10">
    <source>
        <dbReference type="EMBL" id="SDJ26464.1"/>
    </source>
</evidence>
<feature type="transmembrane region" description="Helical" evidence="8">
    <location>
        <begin position="305"/>
        <end position="331"/>
    </location>
</feature>
<accession>A0A0M0GMA4</accession>
<comment type="similarity">
    <text evidence="2">Belongs to the autoinducer-2 exporter (AI-2E) (TC 2.A.86) family.</text>
</comment>
<dbReference type="GO" id="GO:0005886">
    <property type="term" value="C:plasma membrane"/>
    <property type="evidence" value="ECO:0007669"/>
    <property type="project" value="UniProtKB-SubCell"/>
</dbReference>
<feature type="transmembrane region" description="Helical" evidence="8">
    <location>
        <begin position="216"/>
        <end position="240"/>
    </location>
</feature>
<keyword evidence="11" id="KW-1185">Reference proteome</keyword>
<dbReference type="PANTHER" id="PTHR21716:SF53">
    <property type="entry name" value="PERMEASE PERM-RELATED"/>
    <property type="match status" value="1"/>
</dbReference>
<evidence type="ECO:0000256" key="1">
    <source>
        <dbReference type="ARBA" id="ARBA00004651"/>
    </source>
</evidence>
<reference evidence="9 11" key="1">
    <citation type="submission" date="2015-07" db="EMBL/GenBank/DDBJ databases">
        <title>Fjat-14205 dsm 2895.</title>
        <authorList>
            <person name="Liu B."/>
            <person name="Wang J."/>
            <person name="Zhu Y."/>
            <person name="Liu G."/>
            <person name="Chen Q."/>
            <person name="Chen Z."/>
            <person name="Lan J."/>
            <person name="Che J."/>
            <person name="Ge C."/>
            <person name="Shi H."/>
            <person name="Pan Z."/>
            <person name="Liu X."/>
        </authorList>
    </citation>
    <scope>NUCLEOTIDE SEQUENCE [LARGE SCALE GENOMIC DNA]</scope>
    <source>
        <strain evidence="9 11">DSM 2895</strain>
    </source>
</reference>